<keyword evidence="7" id="KW-0472">Membrane</keyword>
<feature type="compositionally biased region" description="Basic and acidic residues" evidence="8">
    <location>
        <begin position="221"/>
        <end position="243"/>
    </location>
</feature>
<accession>K0SP00</accession>
<dbReference type="InterPro" id="IPR036640">
    <property type="entry name" value="ABC1_TM_sf"/>
</dbReference>
<dbReference type="CDD" id="cd18579">
    <property type="entry name" value="ABC_6TM_ABCC_D1"/>
    <property type="match status" value="1"/>
</dbReference>
<dbReference type="Proteomes" id="UP000266841">
    <property type="component" value="Unassembled WGS sequence"/>
</dbReference>
<evidence type="ECO:0000256" key="3">
    <source>
        <dbReference type="ARBA" id="ARBA00022692"/>
    </source>
</evidence>
<dbReference type="InterPro" id="IPR044746">
    <property type="entry name" value="ABCC_6TM_D1"/>
</dbReference>
<dbReference type="eggNOG" id="KOG0054">
    <property type="taxonomic scope" value="Eukaryota"/>
</dbReference>
<reference evidence="10 11" key="1">
    <citation type="journal article" date="2012" name="Genome Biol.">
        <title>Genome and low-iron response of an oceanic diatom adapted to chronic iron limitation.</title>
        <authorList>
            <person name="Lommer M."/>
            <person name="Specht M."/>
            <person name="Roy A.S."/>
            <person name="Kraemer L."/>
            <person name="Andreson R."/>
            <person name="Gutowska M.A."/>
            <person name="Wolf J."/>
            <person name="Bergner S.V."/>
            <person name="Schilhabel M.B."/>
            <person name="Klostermeier U.C."/>
            <person name="Beiko R.G."/>
            <person name="Rosenstiel P."/>
            <person name="Hippler M."/>
            <person name="Laroche J."/>
        </authorList>
    </citation>
    <scope>NUCLEOTIDE SEQUENCE [LARGE SCALE GENOMIC DNA]</scope>
    <source>
        <strain evidence="10 11">CCMP1005</strain>
    </source>
</reference>
<evidence type="ECO:0000256" key="5">
    <source>
        <dbReference type="ARBA" id="ARBA00022840"/>
    </source>
</evidence>
<feature type="domain" description="ABC transmembrane type-1" evidence="9">
    <location>
        <begin position="1"/>
        <end position="216"/>
    </location>
</feature>
<organism evidence="10 11">
    <name type="scientific">Thalassiosira oceanica</name>
    <name type="common">Marine diatom</name>
    <dbReference type="NCBI Taxonomy" id="159749"/>
    <lineage>
        <taxon>Eukaryota</taxon>
        <taxon>Sar</taxon>
        <taxon>Stramenopiles</taxon>
        <taxon>Ochrophyta</taxon>
        <taxon>Bacillariophyta</taxon>
        <taxon>Coscinodiscophyceae</taxon>
        <taxon>Thalassiosirophycidae</taxon>
        <taxon>Thalassiosirales</taxon>
        <taxon>Thalassiosiraceae</taxon>
        <taxon>Thalassiosira</taxon>
    </lineage>
</organism>
<comment type="subcellular location">
    <subcellularLocation>
        <location evidence="1">Membrane</location>
        <topology evidence="1">Multi-pass membrane protein</topology>
    </subcellularLocation>
</comment>
<evidence type="ECO:0000313" key="10">
    <source>
        <dbReference type="EMBL" id="EJK68058.1"/>
    </source>
</evidence>
<feature type="non-terminal residue" evidence="10">
    <location>
        <position position="286"/>
    </location>
</feature>
<sequence>MVVENAYFHNVVKCGARVRGSLGGMIFDKSLRLGSAGAPSSRDKDRDKDGKKGDSKDPRRRAAEGAGGVLNLMTSDAANIEALTLQLHTVWDGLLQIAIYVTLLYRYLGPSVLYGVAVLLTTVPLNAATLRVVNRLNAREMESRDDRMRKTTESIGSMDVLKAAAWDGYFLRDVRGHRDEELRRHARRGSVRALNQAVSNTIPTATLVVTLAMYARSGRPPLEREELAGEDRGVPQQGRDRPVRPGGGEARSRRRQDWRRDEGRERRAGRRRLPLVRAGGSFAESE</sequence>
<feature type="region of interest" description="Disordered" evidence="8">
    <location>
        <begin position="220"/>
        <end position="286"/>
    </location>
</feature>
<dbReference type="GO" id="GO:0005524">
    <property type="term" value="F:ATP binding"/>
    <property type="evidence" value="ECO:0007669"/>
    <property type="project" value="UniProtKB-KW"/>
</dbReference>
<evidence type="ECO:0000259" key="9">
    <source>
        <dbReference type="PROSITE" id="PS50929"/>
    </source>
</evidence>
<dbReference type="PROSITE" id="PS50929">
    <property type="entry name" value="ABC_TM1F"/>
    <property type="match status" value="1"/>
</dbReference>
<dbReference type="Pfam" id="PF00664">
    <property type="entry name" value="ABC_membrane"/>
    <property type="match status" value="1"/>
</dbReference>
<keyword evidence="4" id="KW-0547">Nucleotide-binding</keyword>
<keyword evidence="5" id="KW-0067">ATP-binding</keyword>
<gene>
    <name evidence="10" type="ORF">THAOC_10805</name>
</gene>
<dbReference type="OrthoDB" id="6500128at2759"/>
<keyword evidence="6" id="KW-1133">Transmembrane helix</keyword>
<dbReference type="GO" id="GO:0016020">
    <property type="term" value="C:membrane"/>
    <property type="evidence" value="ECO:0007669"/>
    <property type="project" value="UniProtKB-SubCell"/>
</dbReference>
<keyword evidence="2" id="KW-0813">Transport</keyword>
<evidence type="ECO:0000256" key="2">
    <source>
        <dbReference type="ARBA" id="ARBA00022448"/>
    </source>
</evidence>
<comment type="caution">
    <text evidence="10">The sequence shown here is derived from an EMBL/GenBank/DDBJ whole genome shotgun (WGS) entry which is preliminary data.</text>
</comment>
<evidence type="ECO:0000256" key="8">
    <source>
        <dbReference type="SAM" id="MobiDB-lite"/>
    </source>
</evidence>
<dbReference type="PANTHER" id="PTHR24223">
    <property type="entry name" value="ATP-BINDING CASSETTE SUB-FAMILY C"/>
    <property type="match status" value="1"/>
</dbReference>
<keyword evidence="11" id="KW-1185">Reference proteome</keyword>
<dbReference type="SUPFAM" id="SSF90123">
    <property type="entry name" value="ABC transporter transmembrane region"/>
    <property type="match status" value="1"/>
</dbReference>
<evidence type="ECO:0000256" key="4">
    <source>
        <dbReference type="ARBA" id="ARBA00022741"/>
    </source>
</evidence>
<dbReference type="Gene3D" id="1.20.1560.10">
    <property type="entry name" value="ABC transporter type 1, transmembrane domain"/>
    <property type="match status" value="1"/>
</dbReference>
<dbReference type="InterPro" id="IPR050173">
    <property type="entry name" value="ABC_transporter_C-like"/>
</dbReference>
<dbReference type="AlphaFoldDB" id="K0SP00"/>
<evidence type="ECO:0000313" key="11">
    <source>
        <dbReference type="Proteomes" id="UP000266841"/>
    </source>
</evidence>
<proteinExistence type="predicted"/>
<protein>
    <recommendedName>
        <fullName evidence="9">ABC transmembrane type-1 domain-containing protein</fullName>
    </recommendedName>
</protein>
<dbReference type="GO" id="GO:0140359">
    <property type="term" value="F:ABC-type transporter activity"/>
    <property type="evidence" value="ECO:0007669"/>
    <property type="project" value="InterPro"/>
</dbReference>
<feature type="compositionally biased region" description="Basic and acidic residues" evidence="8">
    <location>
        <begin position="41"/>
        <end position="62"/>
    </location>
</feature>
<evidence type="ECO:0000256" key="6">
    <source>
        <dbReference type="ARBA" id="ARBA00022989"/>
    </source>
</evidence>
<keyword evidence="3" id="KW-0812">Transmembrane</keyword>
<dbReference type="InterPro" id="IPR011527">
    <property type="entry name" value="ABC1_TM_dom"/>
</dbReference>
<name>K0SP00_THAOC</name>
<evidence type="ECO:0000256" key="1">
    <source>
        <dbReference type="ARBA" id="ARBA00004141"/>
    </source>
</evidence>
<feature type="region of interest" description="Disordered" evidence="8">
    <location>
        <begin position="34"/>
        <end position="62"/>
    </location>
</feature>
<dbReference type="EMBL" id="AGNL01012139">
    <property type="protein sequence ID" value="EJK68058.1"/>
    <property type="molecule type" value="Genomic_DNA"/>
</dbReference>
<evidence type="ECO:0000256" key="7">
    <source>
        <dbReference type="ARBA" id="ARBA00023136"/>
    </source>
</evidence>